<dbReference type="InterPro" id="IPR014284">
    <property type="entry name" value="RNA_pol_sigma-70_dom"/>
</dbReference>
<evidence type="ECO:0000256" key="3">
    <source>
        <dbReference type="ARBA" id="ARBA00023082"/>
    </source>
</evidence>
<evidence type="ECO:0000259" key="6">
    <source>
        <dbReference type="Pfam" id="PF08281"/>
    </source>
</evidence>
<dbReference type="Gene3D" id="1.10.10.10">
    <property type="entry name" value="Winged helix-like DNA-binding domain superfamily/Winged helix DNA-binding domain"/>
    <property type="match status" value="1"/>
</dbReference>
<reference evidence="8 9" key="1">
    <citation type="submission" date="2011-05" db="EMBL/GenBank/DDBJ databases">
        <title>Whole genome sequence of Microlunatus phosphovorus NM-1.</title>
        <authorList>
            <person name="Hosoyama A."/>
            <person name="Sasaki K."/>
            <person name="Harada T."/>
            <person name="Igarashi R."/>
            <person name="Kawakoshi A."/>
            <person name="Sasagawa M."/>
            <person name="Fukada J."/>
            <person name="Nakamura S."/>
            <person name="Katano Y."/>
            <person name="Hanada S."/>
            <person name="Kamagata Y."/>
            <person name="Nakamura N."/>
            <person name="Yamazaki S."/>
            <person name="Fujita N."/>
        </authorList>
    </citation>
    <scope>NUCLEOTIDE SEQUENCE [LARGE SCALE GENOMIC DNA]</scope>
    <source>
        <strain evidence="9">ATCC 700054 / DSM 10555 / JCM 9379 / NBRC 101784 / NCIMB 13414 / VKM Ac-1990 / NM-1</strain>
    </source>
</reference>
<dbReference type="RefSeq" id="WP_013860942.1">
    <property type="nucleotide sequence ID" value="NC_015635.1"/>
</dbReference>
<protein>
    <submittedName>
        <fullName evidence="8">Putative RNA polymerase ECF subfamily sigma factor</fullName>
    </submittedName>
</protein>
<dbReference type="InterPro" id="IPR013249">
    <property type="entry name" value="RNA_pol_sigma70_r4_t2"/>
</dbReference>
<evidence type="ECO:0000313" key="8">
    <source>
        <dbReference type="EMBL" id="BAK33053.1"/>
    </source>
</evidence>
<keyword evidence="2" id="KW-0805">Transcription regulation</keyword>
<dbReference type="PANTHER" id="PTHR47756:SF2">
    <property type="entry name" value="BLL6612 PROTEIN"/>
    <property type="match status" value="1"/>
</dbReference>
<dbReference type="GO" id="GO:0016987">
    <property type="term" value="F:sigma factor activity"/>
    <property type="evidence" value="ECO:0007669"/>
    <property type="project" value="UniProtKB-KW"/>
</dbReference>
<evidence type="ECO:0000256" key="1">
    <source>
        <dbReference type="ARBA" id="ARBA00010641"/>
    </source>
</evidence>
<dbReference type="Pfam" id="PF20239">
    <property type="entry name" value="DUF6596"/>
    <property type="match status" value="1"/>
</dbReference>
<dbReference type="OrthoDB" id="9780299at2"/>
<dbReference type="Gene3D" id="1.10.1740.10">
    <property type="match status" value="1"/>
</dbReference>
<dbReference type="PANTHER" id="PTHR47756">
    <property type="entry name" value="BLL6612 PROTEIN-RELATED"/>
    <property type="match status" value="1"/>
</dbReference>
<dbReference type="EMBL" id="AP012204">
    <property type="protein sequence ID" value="BAK33053.1"/>
    <property type="molecule type" value="Genomic_DNA"/>
</dbReference>
<dbReference type="AlphaFoldDB" id="F5XGE6"/>
<gene>
    <name evidence="8" type="ordered locus">MLP_00390</name>
</gene>
<dbReference type="SUPFAM" id="SSF88946">
    <property type="entry name" value="Sigma2 domain of RNA polymerase sigma factors"/>
    <property type="match status" value="1"/>
</dbReference>
<dbReference type="GO" id="GO:0006352">
    <property type="term" value="P:DNA-templated transcription initiation"/>
    <property type="evidence" value="ECO:0007669"/>
    <property type="project" value="InterPro"/>
</dbReference>
<dbReference type="InterPro" id="IPR046531">
    <property type="entry name" value="DUF6596"/>
</dbReference>
<dbReference type="STRING" id="1032480.MLP_00390"/>
<keyword evidence="4" id="KW-0804">Transcription</keyword>
<organism evidence="8 9">
    <name type="scientific">Microlunatus phosphovorus (strain ATCC 700054 / DSM 10555 / JCM 9379 / NBRC 101784 / NCIMB 13414 / VKM Ac-1990 / NM-1)</name>
    <dbReference type="NCBI Taxonomy" id="1032480"/>
    <lineage>
        <taxon>Bacteria</taxon>
        <taxon>Bacillati</taxon>
        <taxon>Actinomycetota</taxon>
        <taxon>Actinomycetes</taxon>
        <taxon>Propionibacteriales</taxon>
        <taxon>Propionibacteriaceae</taxon>
        <taxon>Microlunatus</taxon>
    </lineage>
</organism>
<dbReference type="InterPro" id="IPR013324">
    <property type="entry name" value="RNA_pol_sigma_r3/r4-like"/>
</dbReference>
<proteinExistence type="inferred from homology"/>
<dbReference type="GO" id="GO:0003677">
    <property type="term" value="F:DNA binding"/>
    <property type="evidence" value="ECO:0007669"/>
    <property type="project" value="InterPro"/>
</dbReference>
<dbReference type="Pfam" id="PF04542">
    <property type="entry name" value="Sigma70_r2"/>
    <property type="match status" value="1"/>
</dbReference>
<dbReference type="InterPro" id="IPR011990">
    <property type="entry name" value="TPR-like_helical_dom_sf"/>
</dbReference>
<accession>F5XGE6</accession>
<dbReference type="InterPro" id="IPR036388">
    <property type="entry name" value="WH-like_DNA-bd_sf"/>
</dbReference>
<comment type="similarity">
    <text evidence="1">Belongs to the sigma-70 factor family. ECF subfamily.</text>
</comment>
<sequence>MSGGPDNVLVPDAALAQIVRDEAGLVVAALYRRTGDFDVAEEAVQEAVVAALREWRSGGVPANPGAWLALTARRRAIDRLRRSLREEQAATRLAEALHAEQVLTESDADPTAYGSAELVGDQADERIPMLFGCCHPALRVEARLALMLRAVVGLTTSQIARAFLVPEATMAQRLVRAKKKIRAVGIGFTIPTGPDRSSRLDEVLTAIYLTYNAGYLSKADSGLADDAIWLAELLARSLPTEPEAWGLLSLVTNLSARSAARFDCDGHLVLLSEQDRSRWDAVAIARAEGYLVRAAAVRQPGRYQLQAAIAACHASAPTWAATDWLQILTLYDLLLQHDPSPVVRLNHAIALSQVSGPAAALAELESVADRLTDYHLLHATRAQLLEQLGDPDAARAANLRALELTDNPAEQDLLRERIAQVDG</sequence>
<dbReference type="SUPFAM" id="SSF88659">
    <property type="entry name" value="Sigma3 and sigma4 domains of RNA polymerase sigma factors"/>
    <property type="match status" value="1"/>
</dbReference>
<dbReference type="Gene3D" id="1.25.40.10">
    <property type="entry name" value="Tetratricopeptide repeat domain"/>
    <property type="match status" value="1"/>
</dbReference>
<dbReference type="eggNOG" id="COG4941">
    <property type="taxonomic scope" value="Bacteria"/>
</dbReference>
<dbReference type="KEGG" id="mph:MLP_00390"/>
<dbReference type="Proteomes" id="UP000007947">
    <property type="component" value="Chromosome"/>
</dbReference>
<name>F5XGE6_MICPN</name>
<dbReference type="InterPro" id="IPR013325">
    <property type="entry name" value="RNA_pol_sigma_r2"/>
</dbReference>
<evidence type="ECO:0000256" key="2">
    <source>
        <dbReference type="ARBA" id="ARBA00023015"/>
    </source>
</evidence>
<dbReference type="InterPro" id="IPR007627">
    <property type="entry name" value="RNA_pol_sigma70_r2"/>
</dbReference>
<feature type="domain" description="RNA polymerase sigma factor 70 region 4 type 2" evidence="6">
    <location>
        <begin position="132"/>
        <end position="181"/>
    </location>
</feature>
<keyword evidence="9" id="KW-1185">Reference proteome</keyword>
<feature type="domain" description="RNA polymerase sigma-70 region 2" evidence="5">
    <location>
        <begin position="19"/>
        <end position="83"/>
    </location>
</feature>
<evidence type="ECO:0000313" key="9">
    <source>
        <dbReference type="Proteomes" id="UP000007947"/>
    </source>
</evidence>
<evidence type="ECO:0000256" key="4">
    <source>
        <dbReference type="ARBA" id="ARBA00023163"/>
    </source>
</evidence>
<dbReference type="SUPFAM" id="SSF48452">
    <property type="entry name" value="TPR-like"/>
    <property type="match status" value="1"/>
</dbReference>
<keyword evidence="3" id="KW-0731">Sigma factor</keyword>
<dbReference type="HOGENOM" id="CLU_035311_1_0_11"/>
<evidence type="ECO:0000259" key="5">
    <source>
        <dbReference type="Pfam" id="PF04542"/>
    </source>
</evidence>
<dbReference type="Pfam" id="PF08281">
    <property type="entry name" value="Sigma70_r4_2"/>
    <property type="match status" value="1"/>
</dbReference>
<evidence type="ECO:0000259" key="7">
    <source>
        <dbReference type="Pfam" id="PF20239"/>
    </source>
</evidence>
<feature type="domain" description="DUF6596" evidence="7">
    <location>
        <begin position="199"/>
        <end position="295"/>
    </location>
</feature>
<dbReference type="NCBIfam" id="TIGR02937">
    <property type="entry name" value="sigma70-ECF"/>
    <property type="match status" value="1"/>
</dbReference>